<organism evidence="2 3">
    <name type="scientific">Plebeiibacterium marinum</name>
    <dbReference type="NCBI Taxonomy" id="2992111"/>
    <lineage>
        <taxon>Bacteria</taxon>
        <taxon>Pseudomonadati</taxon>
        <taxon>Bacteroidota</taxon>
        <taxon>Bacteroidia</taxon>
        <taxon>Marinilabiliales</taxon>
        <taxon>Marinilabiliaceae</taxon>
        <taxon>Plebeiibacterium</taxon>
    </lineage>
</organism>
<keyword evidence="3" id="KW-1185">Reference proteome</keyword>
<dbReference type="PROSITE" id="PS51257">
    <property type="entry name" value="PROKAR_LIPOPROTEIN"/>
    <property type="match status" value="1"/>
</dbReference>
<reference evidence="2" key="1">
    <citation type="submission" date="2022-10" db="EMBL/GenBank/DDBJ databases">
        <authorList>
            <person name="Yu W.X."/>
        </authorList>
    </citation>
    <scope>NUCLEOTIDE SEQUENCE</scope>
    <source>
        <strain evidence="2">D04</strain>
    </source>
</reference>
<evidence type="ECO:0000313" key="3">
    <source>
        <dbReference type="Proteomes" id="UP001207408"/>
    </source>
</evidence>
<comment type="caution">
    <text evidence="2">The sequence shown here is derived from an EMBL/GenBank/DDBJ whole genome shotgun (WGS) entry which is preliminary data.</text>
</comment>
<dbReference type="Proteomes" id="UP001207408">
    <property type="component" value="Unassembled WGS sequence"/>
</dbReference>
<dbReference type="AlphaFoldDB" id="A0AAE3MDB1"/>
<sequence length="697" mass="78630">MRNLTYWLFAIVLIAFTACEKSDDDADVAALEQEIAELKALLNSQTAITSVGFEGENMVLTFANGSSITTATPQSIVPAVGDNGNWWVNGEDLGVKAEADMPSIGANGNWWIGDTDTGVKAQGEQGEAGTDGADGTGIQNVEYDSETAILKLTLTDGTSYEYVLFYEEDVQGIKLGDLNGEYLLETIANGDIKVADFVYNDLNQLTDINYYTTVLNKATKNATLSRVYNAEGEIESQSLIEFATKSKAVPAGDEWDSYPDYMELDEEIIIDTESNEEIILAEVAFSELFPDGISGYEGTANDFFDSYEYCVISKENYRYRFYDREYYDEYNDVTEEWESGYRYYVRKWQVAEMHKKYMLKEINGVIYALKQGMGWFEMYDYTAFSVNEEGGVSVDYQSYKEGEIYNGRYRYGYKAIEYTTDVDEVSGSLLKDYIAISPDEIYNPDNIAGTYKILYKEYNIYEPGDEIQRATLAYEYEGANYTVSHELENLYKIVVLDDKIDGIVYYNEGVEEQILKMNYTNGKLTTVSSPVNEAIDVIKVLYDSEGNATELQVNSKQLADKGYDELFAALGLAYRTDVYDADLGMVVEKYTYPEDYTALLKVKYDYTMKNFMNHTITAANPLFSVFNSSNAIQELIWAGHGSCFFAEYGDYNEGGYPQEIKGLLQLAPFENGIESDELPINMSVATKYKLGYKKISE</sequence>
<gene>
    <name evidence="2" type="ORF">OM074_08205</name>
</gene>
<dbReference type="Gene3D" id="2.60.120.220">
    <property type="entry name" value="Satellite virus coat domain"/>
    <property type="match status" value="1"/>
</dbReference>
<proteinExistence type="predicted"/>
<evidence type="ECO:0000256" key="1">
    <source>
        <dbReference type="SAM" id="Coils"/>
    </source>
</evidence>
<name>A0AAE3MDB1_9BACT</name>
<feature type="coiled-coil region" evidence="1">
    <location>
        <begin position="21"/>
        <end position="48"/>
    </location>
</feature>
<protein>
    <submittedName>
        <fullName evidence="2">DUF4988 domain-containing protein</fullName>
    </submittedName>
</protein>
<evidence type="ECO:0000313" key="2">
    <source>
        <dbReference type="EMBL" id="MCW3805609.1"/>
    </source>
</evidence>
<accession>A0AAE3MDB1</accession>
<dbReference type="EMBL" id="JAPDPI010000013">
    <property type="protein sequence ID" value="MCW3805609.1"/>
    <property type="molecule type" value="Genomic_DNA"/>
</dbReference>
<dbReference type="RefSeq" id="WP_301198979.1">
    <property type="nucleotide sequence ID" value="NZ_JAPDPI010000013.1"/>
</dbReference>
<keyword evidence="1" id="KW-0175">Coiled coil</keyword>